<keyword evidence="1" id="KW-0732">Signal</keyword>
<feature type="chain" id="PRO_5041641077" evidence="1">
    <location>
        <begin position="18"/>
        <end position="54"/>
    </location>
</feature>
<evidence type="ECO:0000256" key="1">
    <source>
        <dbReference type="SAM" id="SignalP"/>
    </source>
</evidence>
<gene>
    <name evidence="2" type="ORF">PROSTU_02167</name>
</gene>
<accession>A0AA87CTY2</accession>
<reference evidence="3" key="2">
    <citation type="submission" date="2008-04" db="EMBL/GenBank/DDBJ databases">
        <title>Draft genome sequence of Providencia stuartii(ATCC 25827).</title>
        <authorList>
            <person name="Sudarsanam P."/>
            <person name="Ley R."/>
            <person name="Guruge J."/>
            <person name="Turnbaugh P.J."/>
            <person name="Mahowald M."/>
            <person name="Liep D."/>
            <person name="Gordon J."/>
        </authorList>
    </citation>
    <scope>NUCLEOTIDE SEQUENCE [LARGE SCALE GENOMIC DNA]</scope>
    <source>
        <strain evidence="3">ATCC 25827</strain>
    </source>
</reference>
<dbReference type="EMBL" id="ABJD02000101">
    <property type="protein sequence ID" value="EDU58983.1"/>
    <property type="molecule type" value="Genomic_DNA"/>
</dbReference>
<reference evidence="3" key="1">
    <citation type="submission" date="2008-04" db="EMBL/GenBank/DDBJ databases">
        <title>Draft genome sequence of Providencia stuartii (ATCC 25827).</title>
        <authorList>
            <person name="Sudarsanam P."/>
            <person name="Ley R."/>
            <person name="Guruge J."/>
            <person name="Turnbaugh P.J."/>
            <person name="Mahowald M."/>
            <person name="Liep D."/>
            <person name="Gordon J."/>
        </authorList>
    </citation>
    <scope>NUCLEOTIDE SEQUENCE [LARGE SCALE GENOMIC DNA]</scope>
    <source>
        <strain evidence="3">ATCC 25827</strain>
    </source>
</reference>
<organism evidence="2 3">
    <name type="scientific">Providencia stuartii ATCC 25827</name>
    <dbReference type="NCBI Taxonomy" id="471874"/>
    <lineage>
        <taxon>Bacteria</taxon>
        <taxon>Pseudomonadati</taxon>
        <taxon>Pseudomonadota</taxon>
        <taxon>Gammaproteobacteria</taxon>
        <taxon>Enterobacterales</taxon>
        <taxon>Morganellaceae</taxon>
        <taxon>Providencia</taxon>
    </lineage>
</organism>
<evidence type="ECO:0000313" key="2">
    <source>
        <dbReference type="EMBL" id="EDU58983.1"/>
    </source>
</evidence>
<dbReference type="GeneID" id="93519690"/>
<name>A0AA87CTY2_PROST</name>
<protein>
    <submittedName>
        <fullName evidence="2">Uncharacterized protein</fullName>
    </submittedName>
</protein>
<reference evidence="2 3" key="3">
    <citation type="submission" date="2008-05" db="EMBL/GenBank/DDBJ databases">
        <authorList>
            <person name="Fulton L."/>
            <person name="Clifton S."/>
            <person name="Fulton B."/>
            <person name="Xu J."/>
            <person name="Minx P."/>
            <person name="Pepin K.H."/>
            <person name="Johnson M."/>
            <person name="Thiruvilangam P."/>
            <person name="Bhonagiri V."/>
            <person name="Nash W.E."/>
            <person name="Mardis E.R."/>
            <person name="Wilson R.K."/>
        </authorList>
    </citation>
    <scope>NUCLEOTIDE SEQUENCE [LARGE SCALE GENOMIC DNA]</scope>
    <source>
        <strain evidence="2 3">ATCC 25827</strain>
    </source>
</reference>
<dbReference type="AlphaFoldDB" id="A0AA87CTY2"/>
<feature type="signal peptide" evidence="1">
    <location>
        <begin position="1"/>
        <end position="17"/>
    </location>
</feature>
<dbReference type="RefSeq" id="WP_004918906.1">
    <property type="nucleotide sequence ID" value="NZ_DS607663.1"/>
</dbReference>
<dbReference type="Proteomes" id="UP000004506">
    <property type="component" value="Unassembled WGS sequence"/>
</dbReference>
<comment type="caution">
    <text evidence="2">The sequence shown here is derived from an EMBL/GenBank/DDBJ whole genome shotgun (WGS) entry which is preliminary data.</text>
</comment>
<evidence type="ECO:0000313" key="3">
    <source>
        <dbReference type="Proteomes" id="UP000004506"/>
    </source>
</evidence>
<proteinExistence type="predicted"/>
<sequence length="54" mass="5620">MKKLLFIISILCSSAYATNTVTWCSPEPNPVTGKPDCITYTPGMGGIDSGGEGP</sequence>